<feature type="signal peptide" evidence="7">
    <location>
        <begin position="1"/>
        <end position="18"/>
    </location>
</feature>
<dbReference type="AlphaFoldDB" id="A0A9P4MWR5"/>
<organism evidence="8 9">
    <name type="scientific">Lojkania enalia</name>
    <dbReference type="NCBI Taxonomy" id="147567"/>
    <lineage>
        <taxon>Eukaryota</taxon>
        <taxon>Fungi</taxon>
        <taxon>Dikarya</taxon>
        <taxon>Ascomycota</taxon>
        <taxon>Pezizomycotina</taxon>
        <taxon>Dothideomycetes</taxon>
        <taxon>Pleosporomycetidae</taxon>
        <taxon>Pleosporales</taxon>
        <taxon>Pleosporales incertae sedis</taxon>
        <taxon>Lojkania</taxon>
    </lineage>
</organism>
<feature type="transmembrane region" description="Helical" evidence="6">
    <location>
        <begin position="217"/>
        <end position="242"/>
    </location>
</feature>
<dbReference type="GO" id="GO:0071944">
    <property type="term" value="C:cell periphery"/>
    <property type="evidence" value="ECO:0007669"/>
    <property type="project" value="UniProtKB-ARBA"/>
</dbReference>
<evidence type="ECO:0008006" key="10">
    <source>
        <dbReference type="Google" id="ProtNLM"/>
    </source>
</evidence>
<keyword evidence="9" id="KW-1185">Reference proteome</keyword>
<comment type="caution">
    <text evidence="8">The sequence shown here is derived from an EMBL/GenBank/DDBJ whole genome shotgun (WGS) entry which is preliminary data.</text>
</comment>
<evidence type="ECO:0000256" key="7">
    <source>
        <dbReference type="SAM" id="SignalP"/>
    </source>
</evidence>
<protein>
    <recommendedName>
        <fullName evidence="10">Mid2 domain-containing protein</fullName>
    </recommendedName>
</protein>
<feature type="compositionally biased region" description="Polar residues" evidence="5">
    <location>
        <begin position="203"/>
        <end position="212"/>
    </location>
</feature>
<name>A0A9P4MWR5_9PLEO</name>
<evidence type="ECO:0000256" key="2">
    <source>
        <dbReference type="ARBA" id="ARBA00022692"/>
    </source>
</evidence>
<feature type="compositionally biased region" description="Low complexity" evidence="5">
    <location>
        <begin position="169"/>
        <end position="201"/>
    </location>
</feature>
<reference evidence="9" key="1">
    <citation type="journal article" date="2020" name="Stud. Mycol.">
        <title>101 Dothideomycetes genomes: A test case for predicting lifestyles and emergence of pathogens.</title>
        <authorList>
            <person name="Haridas S."/>
            <person name="Albert R."/>
            <person name="Binder M."/>
            <person name="Bloem J."/>
            <person name="LaButti K."/>
            <person name="Salamov A."/>
            <person name="Andreopoulos B."/>
            <person name="Baker S."/>
            <person name="Barry K."/>
            <person name="Bills G."/>
            <person name="Bluhm B."/>
            <person name="Cannon C."/>
            <person name="Castanera R."/>
            <person name="Culley D."/>
            <person name="Daum C."/>
            <person name="Ezra D."/>
            <person name="Gonzalez J."/>
            <person name="Henrissat B."/>
            <person name="Kuo A."/>
            <person name="Liang C."/>
            <person name="Lipzen A."/>
            <person name="Lutzoni F."/>
            <person name="Magnuson J."/>
            <person name="Mondo S."/>
            <person name="Nolan M."/>
            <person name="Ohm R."/>
            <person name="Pangilinan J."/>
            <person name="Park H.-J."/>
            <person name="Ramirez L."/>
            <person name="Alfaro M."/>
            <person name="Sun H."/>
            <person name="Tritt A."/>
            <person name="Yoshinaga Y."/>
            <person name="Zwiers L.-H."/>
            <person name="Turgeon B."/>
            <person name="Goodwin S."/>
            <person name="Spatafora J."/>
            <person name="Crous P."/>
            <person name="Grigoriev I."/>
        </authorList>
    </citation>
    <scope>NUCLEOTIDE SEQUENCE [LARGE SCALE GENOMIC DNA]</scope>
    <source>
        <strain evidence="9">CBS 304.66</strain>
    </source>
</reference>
<feature type="chain" id="PRO_5040370588" description="Mid2 domain-containing protein" evidence="7">
    <location>
        <begin position="19"/>
        <end position="312"/>
    </location>
</feature>
<evidence type="ECO:0000256" key="1">
    <source>
        <dbReference type="ARBA" id="ARBA00004167"/>
    </source>
</evidence>
<feature type="region of interest" description="Disordered" evidence="5">
    <location>
        <begin position="293"/>
        <end position="312"/>
    </location>
</feature>
<feature type="region of interest" description="Disordered" evidence="5">
    <location>
        <begin position="168"/>
        <end position="212"/>
    </location>
</feature>
<keyword evidence="7" id="KW-0732">Signal</keyword>
<dbReference type="InterPro" id="IPR051694">
    <property type="entry name" value="Immunoregulatory_rcpt-like"/>
</dbReference>
<gene>
    <name evidence="8" type="ORF">CC78DRAFT_536359</name>
</gene>
<evidence type="ECO:0000256" key="5">
    <source>
        <dbReference type="SAM" id="MobiDB-lite"/>
    </source>
</evidence>
<dbReference type="PANTHER" id="PTHR15549:SF6">
    <property type="entry name" value="MID2 DOMAIN-CONTAINING PROTEIN"/>
    <property type="match status" value="1"/>
</dbReference>
<dbReference type="Proteomes" id="UP000800093">
    <property type="component" value="Unassembled WGS sequence"/>
</dbReference>
<keyword evidence="4 6" id="KW-0472">Membrane</keyword>
<evidence type="ECO:0000256" key="4">
    <source>
        <dbReference type="ARBA" id="ARBA00023136"/>
    </source>
</evidence>
<keyword evidence="3 6" id="KW-1133">Transmembrane helix</keyword>
<accession>A0A9P4MWR5</accession>
<evidence type="ECO:0000256" key="3">
    <source>
        <dbReference type="ARBA" id="ARBA00022989"/>
    </source>
</evidence>
<evidence type="ECO:0000313" key="8">
    <source>
        <dbReference type="EMBL" id="KAF2260475.1"/>
    </source>
</evidence>
<proteinExistence type="predicted"/>
<keyword evidence="2 6" id="KW-0812">Transmembrane</keyword>
<dbReference type="EMBL" id="ML986680">
    <property type="protein sequence ID" value="KAF2260475.1"/>
    <property type="molecule type" value="Genomic_DNA"/>
</dbReference>
<dbReference type="OrthoDB" id="5215637at2759"/>
<evidence type="ECO:0000313" key="9">
    <source>
        <dbReference type="Proteomes" id="UP000800093"/>
    </source>
</evidence>
<comment type="subcellular location">
    <subcellularLocation>
        <location evidence="1">Membrane</location>
        <topology evidence="1">Single-pass membrane protein</topology>
    </subcellularLocation>
</comment>
<dbReference type="GO" id="GO:0016020">
    <property type="term" value="C:membrane"/>
    <property type="evidence" value="ECO:0007669"/>
    <property type="project" value="UniProtKB-SubCell"/>
</dbReference>
<evidence type="ECO:0000256" key="6">
    <source>
        <dbReference type="SAM" id="Phobius"/>
    </source>
</evidence>
<dbReference type="PANTHER" id="PTHR15549">
    <property type="entry name" value="PAIRED IMMUNOGLOBULIN-LIKE TYPE 2 RECEPTOR"/>
    <property type="match status" value="1"/>
</dbReference>
<sequence length="312" mass="33800">MDFTLQVLTIWLFSFTLTVNTQEKKTCYFPDLEAKIPTGDVPCVSEGESFCCGQGFACLSNKLCKFTAFAGEQKPGQPIYGRGSCTDSSWNSPDCPNYCIAPEDGDTMDNGASLGKCANTIKDRYYCINNLTLPLIGSNDLDSLCSDAKYYMEFEVSETTLTIIGVAQSSTSSSTSTPTITPSFTNTASTDSISTTSAVSAPGDTSSPTIESNARDLSVPIGAGVGVPLGVIVIGAAGILFYRYRYRRSRTAAKSQRYTQEVRNGPIWEADTKPYGAYVVTQQYRHEMPVETPTHELPGDQHHGADEGHRQV</sequence>